<reference evidence="2" key="1">
    <citation type="journal article" date="2017" name="Genome Biol. Evol.">
        <title>Divergence of the Venom Exogene Repertoire in Two Sister Species of Turriconus.</title>
        <authorList>
            <person name="Li Q."/>
            <person name="Barghi N."/>
            <person name="Lu A."/>
            <person name="Fedosov A.E."/>
            <person name="Bandyopadhyay P.K."/>
            <person name="Lluisma A.O."/>
            <person name="Concepcion G.P."/>
            <person name="Yandell M."/>
            <person name="Olivera B.M."/>
            <person name="Safavi-Hemami H."/>
        </authorList>
    </citation>
    <scope>NUCLEOTIDE SEQUENCE</scope>
    <source>
        <strain evidence="2">P_Ps9.7</strain>
    </source>
</reference>
<proteinExistence type="evidence at transcript level"/>
<sequence length="91" mass="9953">MHLSLAGTAVLMLLLLFALGNFVGVQPGQTTRDADNGQLTDNRPNLRSRWQPMSLFKTLDKRMRCPASCNVNPNCGPSCFCSIDGRCKPSP</sequence>
<evidence type="ECO:0000313" key="2">
    <source>
        <dbReference type="EMBL" id="ATF27737.1"/>
    </source>
</evidence>
<organism evidence="2">
    <name type="scientific">Conus praecellens</name>
    <name type="common">Admirable cone</name>
    <dbReference type="NCBI Taxonomy" id="128530"/>
    <lineage>
        <taxon>Eukaryota</taxon>
        <taxon>Metazoa</taxon>
        <taxon>Spiralia</taxon>
        <taxon>Lophotrochozoa</taxon>
        <taxon>Mollusca</taxon>
        <taxon>Gastropoda</taxon>
        <taxon>Caenogastropoda</taxon>
        <taxon>Neogastropoda</taxon>
        <taxon>Conoidea</taxon>
        <taxon>Conidae</taxon>
        <taxon>Conus</taxon>
        <taxon>Turriconus</taxon>
    </lineage>
</organism>
<reference evidence="2" key="2">
    <citation type="submission" date="2017-07" db="EMBL/GenBank/DDBJ databases">
        <authorList>
            <person name="Sun Z.S."/>
            <person name="Albrecht U."/>
            <person name="Echele G."/>
            <person name="Lee C.C."/>
        </authorList>
    </citation>
    <scope>NUCLEOTIDE SEQUENCE</scope>
    <source>
        <strain evidence="2">P_Ps9.7</strain>
    </source>
</reference>
<evidence type="ECO:0000256" key="1">
    <source>
        <dbReference type="SAM" id="SignalP"/>
    </source>
</evidence>
<feature type="chain" id="PRO_5012493825" evidence="1">
    <location>
        <begin position="21"/>
        <end position="91"/>
    </location>
</feature>
<dbReference type="EMBL" id="MF576903">
    <property type="protein sequence ID" value="ATF27737.1"/>
    <property type="molecule type" value="mRNA"/>
</dbReference>
<protein>
    <submittedName>
        <fullName evidence="2">Conotoxin</fullName>
    </submittedName>
</protein>
<keyword evidence="1" id="KW-0732">Signal</keyword>
<dbReference type="AlphaFoldDB" id="A0A291C2Q6"/>
<accession>A0A291C2Q6</accession>
<name>A0A291C2Q6_CONPC</name>
<feature type="signal peptide" evidence="1">
    <location>
        <begin position="1"/>
        <end position="20"/>
    </location>
</feature>